<evidence type="ECO:0000313" key="4">
    <source>
        <dbReference type="Proteomes" id="UP000000539"/>
    </source>
</evidence>
<feature type="transmembrane region" description="Helical" evidence="1">
    <location>
        <begin position="21"/>
        <end position="43"/>
    </location>
</feature>
<dbReference type="AlphaFoldDB" id="A0A8V0Z9H1"/>
<evidence type="ECO:0000256" key="1">
    <source>
        <dbReference type="SAM" id="Phobius"/>
    </source>
</evidence>
<name>A0A8V0Z9H1_CHICK</name>
<reference evidence="3" key="1">
    <citation type="submission" date="2020-11" db="EMBL/GenBank/DDBJ databases">
        <title>Gallus gallus (Chicken) genome, bGalGal1, GRCg7b, maternal haplotype autosomes + Z &amp; W.</title>
        <authorList>
            <person name="Warren W."/>
            <person name="Formenti G."/>
            <person name="Fedrigo O."/>
            <person name="Haase B."/>
            <person name="Mountcastle J."/>
            <person name="Balacco J."/>
            <person name="Tracey A."/>
            <person name="Schneider V."/>
            <person name="Okimoto R."/>
            <person name="Cheng H."/>
            <person name="Hawken R."/>
            <person name="Howe K."/>
            <person name="Jarvis E.D."/>
        </authorList>
    </citation>
    <scope>NUCLEOTIDE SEQUENCE [LARGE SCALE GENOMIC DNA]</scope>
    <source>
        <strain evidence="3">Broiler</strain>
    </source>
</reference>
<dbReference type="PRINTS" id="PR01345">
    <property type="entry name" value="CERVTRCPTASE"/>
</dbReference>
<dbReference type="InterPro" id="IPR000477">
    <property type="entry name" value="RT_dom"/>
</dbReference>
<organism evidence="3 4">
    <name type="scientific">Gallus gallus</name>
    <name type="common">Chicken</name>
    <dbReference type="NCBI Taxonomy" id="9031"/>
    <lineage>
        <taxon>Eukaryota</taxon>
        <taxon>Metazoa</taxon>
        <taxon>Chordata</taxon>
        <taxon>Craniata</taxon>
        <taxon>Vertebrata</taxon>
        <taxon>Euteleostomi</taxon>
        <taxon>Archelosauria</taxon>
        <taxon>Archosauria</taxon>
        <taxon>Dinosauria</taxon>
        <taxon>Saurischia</taxon>
        <taxon>Theropoda</taxon>
        <taxon>Coelurosauria</taxon>
        <taxon>Aves</taxon>
        <taxon>Neognathae</taxon>
        <taxon>Galloanserae</taxon>
        <taxon>Galliformes</taxon>
        <taxon>Phasianidae</taxon>
        <taxon>Phasianinae</taxon>
        <taxon>Gallus</taxon>
    </lineage>
</organism>
<dbReference type="Proteomes" id="UP000000539">
    <property type="component" value="Chromosome 2"/>
</dbReference>
<sequence>MRNWLAGRSQRVVINGSVSGWGLVTSSFPQGLVLGLVLFNIVINDIDDGIECTLSKFMDDTKLSGAVDTLEGREAIQRDLDRLEKWAHENLMRFNKAKCRVLHLDRDNPRYLYKLGEDLESSPAEKDLGVLVDEKLDMSQQYALAARKANCVLDSIKKGVASREREVIVPLYSALVRPQLEYCIQAWGPQYRKDVELLEQVQRRATRMIRGLEHLSYKERLKELGLFRL</sequence>
<proteinExistence type="predicted"/>
<evidence type="ECO:0000313" key="3">
    <source>
        <dbReference type="Ensembl" id="ENSGALP00010027587.1"/>
    </source>
</evidence>
<dbReference type="PANTHER" id="PTHR33332">
    <property type="entry name" value="REVERSE TRANSCRIPTASE DOMAIN-CONTAINING PROTEIN"/>
    <property type="match status" value="1"/>
</dbReference>
<reference evidence="3" key="3">
    <citation type="submission" date="2025-09" db="UniProtKB">
        <authorList>
            <consortium name="Ensembl"/>
        </authorList>
    </citation>
    <scope>IDENTIFICATION</scope>
    <source>
        <strain evidence="3">broiler</strain>
    </source>
</reference>
<reference evidence="3" key="2">
    <citation type="submission" date="2025-08" db="UniProtKB">
        <authorList>
            <consortium name="Ensembl"/>
        </authorList>
    </citation>
    <scope>IDENTIFICATION</scope>
    <source>
        <strain evidence="3">broiler</strain>
    </source>
</reference>
<accession>A0A8V0Z9H1</accession>
<dbReference type="FunCoup" id="A0A8V0Z9H1">
    <property type="interactions" value="158"/>
</dbReference>
<protein>
    <recommendedName>
        <fullName evidence="2">Reverse transcriptase domain-containing protein</fullName>
    </recommendedName>
</protein>
<keyword evidence="1" id="KW-0472">Membrane</keyword>
<keyword evidence="4" id="KW-1185">Reference proteome</keyword>
<dbReference type="GeneTree" id="ENSGT01150000286902"/>
<keyword evidence="1" id="KW-0812">Transmembrane</keyword>
<dbReference type="Pfam" id="PF00078">
    <property type="entry name" value="RVT_1"/>
    <property type="match status" value="1"/>
</dbReference>
<keyword evidence="1" id="KW-1133">Transmembrane helix</keyword>
<feature type="domain" description="Reverse transcriptase" evidence="2">
    <location>
        <begin position="15"/>
        <end position="112"/>
    </location>
</feature>
<evidence type="ECO:0000259" key="2">
    <source>
        <dbReference type="Pfam" id="PF00078"/>
    </source>
</evidence>
<dbReference type="Ensembl" id="ENSGALT00010046321.1">
    <property type="protein sequence ID" value="ENSGALP00010027587.1"/>
    <property type="gene ID" value="ENSGALG00010019148.1"/>
</dbReference>